<keyword evidence="4" id="KW-1185">Reference proteome</keyword>
<sequence>MIKKLTTAGVVAGAALGAVLMAAPAQAGDHGDHGDRGDHTEHTNQSNENHQLIPVQLCNTNVAVLIAANNSEAEDCVNGPQQANIEK</sequence>
<evidence type="ECO:0000256" key="2">
    <source>
        <dbReference type="SAM" id="SignalP"/>
    </source>
</evidence>
<proteinExistence type="predicted"/>
<feature type="signal peptide" evidence="2">
    <location>
        <begin position="1"/>
        <end position="27"/>
    </location>
</feature>
<gene>
    <name evidence="3" type="ORF">F4561_000149</name>
</gene>
<dbReference type="EMBL" id="JACHJT010000001">
    <property type="protein sequence ID" value="MBB4929329.1"/>
    <property type="molecule type" value="Genomic_DNA"/>
</dbReference>
<protein>
    <recommendedName>
        <fullName evidence="5">Small secreted domain DUF320</fullName>
    </recommendedName>
</protein>
<organism evidence="3 4">
    <name type="scientific">Lipingzhangella halophila</name>
    <dbReference type="NCBI Taxonomy" id="1783352"/>
    <lineage>
        <taxon>Bacteria</taxon>
        <taxon>Bacillati</taxon>
        <taxon>Actinomycetota</taxon>
        <taxon>Actinomycetes</taxon>
        <taxon>Streptosporangiales</taxon>
        <taxon>Nocardiopsidaceae</taxon>
        <taxon>Lipingzhangella</taxon>
    </lineage>
</organism>
<feature type="compositionally biased region" description="Basic and acidic residues" evidence="1">
    <location>
        <begin position="29"/>
        <end position="42"/>
    </location>
</feature>
<evidence type="ECO:0000313" key="3">
    <source>
        <dbReference type="EMBL" id="MBB4929329.1"/>
    </source>
</evidence>
<accession>A0A7W7RCB7</accession>
<feature type="region of interest" description="Disordered" evidence="1">
    <location>
        <begin position="25"/>
        <end position="51"/>
    </location>
</feature>
<reference evidence="3 4" key="1">
    <citation type="submission" date="2020-08" db="EMBL/GenBank/DDBJ databases">
        <title>Sequencing the genomes of 1000 actinobacteria strains.</title>
        <authorList>
            <person name="Klenk H.-P."/>
        </authorList>
    </citation>
    <scope>NUCLEOTIDE SEQUENCE [LARGE SCALE GENOMIC DNA]</scope>
    <source>
        <strain evidence="3 4">DSM 102030</strain>
    </source>
</reference>
<evidence type="ECO:0008006" key="5">
    <source>
        <dbReference type="Google" id="ProtNLM"/>
    </source>
</evidence>
<feature type="chain" id="PRO_5030825267" description="Small secreted domain DUF320" evidence="2">
    <location>
        <begin position="28"/>
        <end position="87"/>
    </location>
</feature>
<evidence type="ECO:0000256" key="1">
    <source>
        <dbReference type="SAM" id="MobiDB-lite"/>
    </source>
</evidence>
<evidence type="ECO:0000313" key="4">
    <source>
        <dbReference type="Proteomes" id="UP000523007"/>
    </source>
</evidence>
<name>A0A7W7RCB7_9ACTN</name>
<dbReference type="RefSeq" id="WP_221445318.1">
    <property type="nucleotide sequence ID" value="NZ_JACHJT010000001.1"/>
</dbReference>
<dbReference type="Proteomes" id="UP000523007">
    <property type="component" value="Unassembled WGS sequence"/>
</dbReference>
<comment type="caution">
    <text evidence="3">The sequence shown here is derived from an EMBL/GenBank/DDBJ whole genome shotgun (WGS) entry which is preliminary data.</text>
</comment>
<keyword evidence="2" id="KW-0732">Signal</keyword>
<dbReference type="AlphaFoldDB" id="A0A7W7RCB7"/>